<reference evidence="1" key="1">
    <citation type="submission" date="2022-07" db="EMBL/GenBank/DDBJ databases">
        <title>Genome-based characterization of novel serogroup A variants of Pasteurella multocida.</title>
        <authorList>
            <person name="Prajapati A."/>
            <person name="Yogisharadhya R."/>
            <person name="Mohanty N."/>
            <person name="Chanda M."/>
            <person name="Mendem S.K."/>
            <person name="Siddaramappa S."/>
            <person name="Shivachandra S.B."/>
        </authorList>
    </citation>
    <scope>NUCLEOTIDE SEQUENCE</scope>
    <source>
        <strain evidence="1">NIVEDIPm19</strain>
    </source>
</reference>
<dbReference type="AlphaFoldDB" id="A0A9X3ZK09"/>
<protein>
    <submittedName>
        <fullName evidence="1">Capsular polysaccharide biosynthesis protein</fullName>
    </submittedName>
</protein>
<proteinExistence type="predicted"/>
<dbReference type="CDD" id="cd16440">
    <property type="entry name" value="beta_Kdo_transferase_KpsC_1"/>
    <property type="match status" value="1"/>
</dbReference>
<dbReference type="EMBL" id="JANJHC010000002">
    <property type="protein sequence ID" value="MDA5622159.1"/>
    <property type="molecule type" value="Genomic_DNA"/>
</dbReference>
<dbReference type="Proteomes" id="UP001145481">
    <property type="component" value="Unassembled WGS sequence"/>
</dbReference>
<dbReference type="GO" id="GO:0000271">
    <property type="term" value="P:polysaccharide biosynthetic process"/>
    <property type="evidence" value="ECO:0007669"/>
    <property type="project" value="InterPro"/>
</dbReference>
<dbReference type="CDD" id="cd16439">
    <property type="entry name" value="beta_Kdo_transferase_KpsC_2"/>
    <property type="match status" value="1"/>
</dbReference>
<dbReference type="Pfam" id="PF05159">
    <property type="entry name" value="Capsule_synth"/>
    <property type="match status" value="2"/>
</dbReference>
<gene>
    <name evidence="1" type="ORF">NM948_01090</name>
</gene>
<organism evidence="1 2">
    <name type="scientific">Pasteurella multocida</name>
    <dbReference type="NCBI Taxonomy" id="747"/>
    <lineage>
        <taxon>Bacteria</taxon>
        <taxon>Pseudomonadati</taxon>
        <taxon>Pseudomonadota</taxon>
        <taxon>Gammaproteobacteria</taxon>
        <taxon>Pasteurellales</taxon>
        <taxon>Pasteurellaceae</taxon>
        <taxon>Pasteurella</taxon>
    </lineage>
</organism>
<evidence type="ECO:0000313" key="1">
    <source>
        <dbReference type="EMBL" id="MDA5622159.1"/>
    </source>
</evidence>
<accession>A0A9X3ZK09</accession>
<dbReference type="InterPro" id="IPR007833">
    <property type="entry name" value="Capsule_polysaccharide_synth"/>
</dbReference>
<comment type="caution">
    <text evidence="1">The sequence shown here is derived from an EMBL/GenBank/DDBJ whole genome shotgun (WGS) entry which is preliminary data.</text>
</comment>
<sequence>MSILYDYIRLNMYQEFLIFSKGMLKIPYLSGFFTQRLKMFSPFVTWKKERTCILEWGYKASSKKARYFAQQHDLPYATIEDGFLRSIGLGVDGYPPFSLVYDDIGIYYDINQPSRLENLILSQDVLLQEKVDQVEYAIELICTHNLSKYNHAIDTPLQNTKRPIVLVVDQTYGDMAVTFGNAEQSDFLHMLERAIIENPTAEIWLKTHPDVMCGKKQGYLTEYQQFPRVKVLSEDFNSISLLKHVDKVYCVTSHTGFEALLLGKTVVTFGAAWFSGWGLTDDRHAYIRQLKQSKRRAKRSLLQLFYAAYFQYCRYINPNTGKSGTLFDVIDYLIQAKKVTNQLAGDIYCVGMRFWKRKVVQPFFQFPRCRLHFVLNVHELKRCIHEKAQAKIVVWGHSHIEVVEYAKQQQLPLLRMEDGFLRSVGLGSNLTPPISLVLDDVGIYFDAQSRSRLEDILQHQSFTLKDLQRAETLKKTLIEQHIGKYNVGHTHLCLTHIRQNKLLVVGQVENDVSIQYGSPHIRTNAELLCTVRKNNPQAYIIYKPHPDVVAGNRKNTDRLDDYRQYADFVVEKANILDCINQVDEVHTMTSLAGFEALLREKKVHCYGLPFYSNWGLTVDHLSLNRRSRKLSLLELIAGVLIYYPQYIDPKTKTMIDVQRAVDILIEKRRKIKNNKLHTNYFMNIFMKLKNVYSVLR</sequence>
<dbReference type="GO" id="GO:0015774">
    <property type="term" value="P:polysaccharide transport"/>
    <property type="evidence" value="ECO:0007669"/>
    <property type="project" value="InterPro"/>
</dbReference>
<name>A0A9X3ZK09_PASMD</name>
<evidence type="ECO:0000313" key="2">
    <source>
        <dbReference type="Proteomes" id="UP001145481"/>
    </source>
</evidence>